<protein>
    <submittedName>
        <fullName evidence="1">Uncharacterized protein</fullName>
    </submittedName>
</protein>
<name>A0A4S2M2M3_OPIFE</name>
<reference evidence="1 2" key="1">
    <citation type="journal article" date="2019" name="BMC Genomics">
        <title>New insights from Opisthorchis felineus genome: update on genomics of the epidemiologically important liver flukes.</title>
        <authorList>
            <person name="Ershov N.I."/>
            <person name="Mordvinov V.A."/>
            <person name="Prokhortchouk E.B."/>
            <person name="Pakharukova M.Y."/>
            <person name="Gunbin K.V."/>
            <person name="Ustyantsev K."/>
            <person name="Genaev M.A."/>
            <person name="Blinov A.G."/>
            <person name="Mazur A."/>
            <person name="Boulygina E."/>
            <person name="Tsygankova S."/>
            <person name="Khrameeva E."/>
            <person name="Chekanov N."/>
            <person name="Fan G."/>
            <person name="Xiao A."/>
            <person name="Zhang H."/>
            <person name="Xu X."/>
            <person name="Yang H."/>
            <person name="Solovyev V."/>
            <person name="Lee S.M."/>
            <person name="Liu X."/>
            <person name="Afonnikov D.A."/>
            <person name="Skryabin K.G."/>
        </authorList>
    </citation>
    <scope>NUCLEOTIDE SEQUENCE [LARGE SCALE GENOMIC DNA]</scope>
    <source>
        <strain evidence="1">AK-0245</strain>
        <tissue evidence="1">Whole organism</tissue>
    </source>
</reference>
<organism evidence="1 2">
    <name type="scientific">Opisthorchis felineus</name>
    <dbReference type="NCBI Taxonomy" id="147828"/>
    <lineage>
        <taxon>Eukaryota</taxon>
        <taxon>Metazoa</taxon>
        <taxon>Spiralia</taxon>
        <taxon>Lophotrochozoa</taxon>
        <taxon>Platyhelminthes</taxon>
        <taxon>Trematoda</taxon>
        <taxon>Digenea</taxon>
        <taxon>Opisthorchiida</taxon>
        <taxon>Opisthorchiata</taxon>
        <taxon>Opisthorchiidae</taxon>
        <taxon>Opisthorchis</taxon>
    </lineage>
</organism>
<proteinExistence type="predicted"/>
<evidence type="ECO:0000313" key="2">
    <source>
        <dbReference type="Proteomes" id="UP000308267"/>
    </source>
</evidence>
<keyword evidence="2" id="KW-1185">Reference proteome</keyword>
<dbReference type="EMBL" id="SJOL01005477">
    <property type="protein sequence ID" value="TGZ70306.1"/>
    <property type="molecule type" value="Genomic_DNA"/>
</dbReference>
<sequence length="115" mass="12978">MFHKIGLKKGTSESKYVSSYLLYFTLSPQKKLSNGFLQEGALYSGACVPHDALVGIFTTQTFPVFHQTEKVLNNRGALHSLREIKLSVAITDRCEERSQTTQCYDETRLMNKSPT</sequence>
<accession>A0A4S2M2M3</accession>
<gene>
    <name evidence="1" type="ORF">CRM22_003282</name>
</gene>
<evidence type="ECO:0000313" key="1">
    <source>
        <dbReference type="EMBL" id="TGZ70306.1"/>
    </source>
</evidence>
<dbReference type="AlphaFoldDB" id="A0A4S2M2M3"/>
<comment type="caution">
    <text evidence="1">The sequence shown here is derived from an EMBL/GenBank/DDBJ whole genome shotgun (WGS) entry which is preliminary data.</text>
</comment>
<dbReference type="Proteomes" id="UP000308267">
    <property type="component" value="Unassembled WGS sequence"/>
</dbReference>